<accession>A0ABX2EVU5</accession>
<dbReference type="InterPro" id="IPR002433">
    <property type="entry name" value="Orn_de-COase"/>
</dbReference>
<keyword evidence="3" id="KW-0663">Pyridoxal phosphate</keyword>
<dbReference type="Proteomes" id="UP000763557">
    <property type="component" value="Unassembled WGS sequence"/>
</dbReference>
<protein>
    <submittedName>
        <fullName evidence="6">Type III PLP-dependent enzyme</fullName>
    </submittedName>
</protein>
<gene>
    <name evidence="6" type="ORF">GC106_510</name>
</gene>
<dbReference type="InterPro" id="IPR022657">
    <property type="entry name" value="De-COase2_CS"/>
</dbReference>
<proteinExistence type="inferred from homology"/>
<dbReference type="InterPro" id="IPR009006">
    <property type="entry name" value="Ala_racemase/Decarboxylase_C"/>
</dbReference>
<dbReference type="RefSeq" id="WP_173123079.1">
    <property type="nucleotide sequence ID" value="NZ_CBCSGW010000042.1"/>
</dbReference>
<evidence type="ECO:0000256" key="2">
    <source>
        <dbReference type="ARBA" id="ARBA00008872"/>
    </source>
</evidence>
<dbReference type="CDD" id="cd00622">
    <property type="entry name" value="PLPDE_III_ODC"/>
    <property type="match status" value="1"/>
</dbReference>
<dbReference type="SUPFAM" id="SSF50621">
    <property type="entry name" value="Alanine racemase C-terminal domain-like"/>
    <property type="match status" value="1"/>
</dbReference>
<dbReference type="PANTHER" id="PTHR11482">
    <property type="entry name" value="ARGININE/DIAMINOPIMELATE/ORNITHINE DECARBOXYLASE"/>
    <property type="match status" value="1"/>
</dbReference>
<dbReference type="Gene3D" id="3.20.20.10">
    <property type="entry name" value="Alanine racemase"/>
    <property type="match status" value="1"/>
</dbReference>
<evidence type="ECO:0000256" key="3">
    <source>
        <dbReference type="ARBA" id="ARBA00022898"/>
    </source>
</evidence>
<dbReference type="SUPFAM" id="SSF51419">
    <property type="entry name" value="PLP-binding barrel"/>
    <property type="match status" value="1"/>
</dbReference>
<dbReference type="PROSITE" id="PS00879">
    <property type="entry name" value="ODR_DC_2_2"/>
    <property type="match status" value="1"/>
</dbReference>
<dbReference type="Pfam" id="PF02784">
    <property type="entry name" value="Orn_Arg_deC_N"/>
    <property type="match status" value="1"/>
</dbReference>
<keyword evidence="7" id="KW-1185">Reference proteome</keyword>
<dbReference type="InterPro" id="IPR022644">
    <property type="entry name" value="De-COase2_N"/>
</dbReference>
<dbReference type="InterPro" id="IPR029066">
    <property type="entry name" value="PLP-binding_barrel"/>
</dbReference>
<keyword evidence="4" id="KW-0456">Lyase</keyword>
<dbReference type="PRINTS" id="PR01182">
    <property type="entry name" value="ORNDCRBXLASE"/>
</dbReference>
<dbReference type="Gene3D" id="2.40.37.10">
    <property type="entry name" value="Lyase, Ornithine Decarboxylase, Chain A, domain 1"/>
    <property type="match status" value="1"/>
</dbReference>
<evidence type="ECO:0000259" key="5">
    <source>
        <dbReference type="Pfam" id="PF02784"/>
    </source>
</evidence>
<comment type="similarity">
    <text evidence="2">Belongs to the Orn/Lys/Arg decarboxylase class-II family.</text>
</comment>
<reference evidence="6 7" key="1">
    <citation type="submission" date="2020-01" db="EMBL/GenBank/DDBJ databases">
        <title>Kibdelosporangium persica a novel Actinomycetes from a hot desert in Iran.</title>
        <authorList>
            <person name="Safaei N."/>
            <person name="Zaburannyi N."/>
            <person name="Mueller R."/>
            <person name="Wink J."/>
        </authorList>
    </citation>
    <scope>NUCLEOTIDE SEQUENCE [LARGE SCALE GENOMIC DNA]</scope>
    <source>
        <strain evidence="6 7">4NS15</strain>
    </source>
</reference>
<feature type="domain" description="Orn/DAP/Arg decarboxylase 2 N-terminal" evidence="5">
    <location>
        <begin position="25"/>
        <end position="260"/>
    </location>
</feature>
<comment type="caution">
    <text evidence="6">The sequence shown here is derived from an EMBL/GenBank/DDBJ whole genome shotgun (WGS) entry which is preliminary data.</text>
</comment>
<organism evidence="6 7">
    <name type="scientific">Kibdelosporangium persicum</name>
    <dbReference type="NCBI Taxonomy" id="2698649"/>
    <lineage>
        <taxon>Bacteria</taxon>
        <taxon>Bacillati</taxon>
        <taxon>Actinomycetota</taxon>
        <taxon>Actinomycetes</taxon>
        <taxon>Pseudonocardiales</taxon>
        <taxon>Pseudonocardiaceae</taxon>
        <taxon>Kibdelosporangium</taxon>
    </lineage>
</organism>
<dbReference type="PANTHER" id="PTHR11482:SF6">
    <property type="entry name" value="ORNITHINE DECARBOXYLASE 1-RELATED"/>
    <property type="match status" value="1"/>
</dbReference>
<comment type="cofactor">
    <cofactor evidence="1">
        <name>pyridoxal 5'-phosphate</name>
        <dbReference type="ChEBI" id="CHEBI:597326"/>
    </cofactor>
</comment>
<evidence type="ECO:0000313" key="7">
    <source>
        <dbReference type="Proteomes" id="UP000763557"/>
    </source>
</evidence>
<evidence type="ECO:0000256" key="4">
    <source>
        <dbReference type="ARBA" id="ARBA00023239"/>
    </source>
</evidence>
<evidence type="ECO:0000313" key="6">
    <source>
        <dbReference type="EMBL" id="NRN62850.1"/>
    </source>
</evidence>
<dbReference type="PRINTS" id="PR01179">
    <property type="entry name" value="ODADCRBXLASE"/>
</dbReference>
<sequence length="379" mass="41068">MISPGVARFLAGATQQTPFLVIDLDVVEQRYREIRAAMPYAKPYFAVKATPEPAVIRRLVELGACFDVASPGEIDLCLEQGAAPECLSYGNTIKKEADIEYAYKLGVPMFAFDSLREVEKLAQAAPGASVFCRLLAGSADARWPLSDKFGCSTDFAVDLLQKAAKWDLRPYGVSFHVGSQQTNPDRWDASIAAAAKVFGELREIGVELEMVNIGGGYPARYVDDVPPIAEYGDKISAALDRWFGADRPVIVSEPGRSLTADAGVLRAQVVSVRRPFEGGDRWIYVDAGKFGGLAETEGESIIYRVLTSQTGPTKPVVLAGPTCDSLDILYRRTKHELPLALDVGDTVDFLSAGAYTTSYSSVGFNGFPPLPTYCIGDKR</sequence>
<dbReference type="EMBL" id="JAAATY010000001">
    <property type="protein sequence ID" value="NRN62850.1"/>
    <property type="molecule type" value="Genomic_DNA"/>
</dbReference>
<name>A0ABX2EVU5_9PSEU</name>
<evidence type="ECO:0000256" key="1">
    <source>
        <dbReference type="ARBA" id="ARBA00001933"/>
    </source>
</evidence>
<dbReference type="InterPro" id="IPR000183">
    <property type="entry name" value="Orn/DAP/Arg_de-COase"/>
</dbReference>